<dbReference type="STRING" id="1434232.MAIT1_04792"/>
<sequence length="388" mass="44181">MVARLIRNTPVEGLLAYLNATGIPLGEGVDWEQERAKLIVPLIKESQTLGAEHQALFCRDAERINALATESGQDAMLAAVADQDREPLMLMVNGYARALWLFLNDELTFRRAEEIHFADTRRLGRFWEGFMGPTDIAVSSAPEHHRQFEARIAERFGSAKVHVEVYPRERVTLEGRVLHLVQVVAYREGLPKSALVFEGDDVVCDFQRPALEMSITYEADTGVIEVVTDKRENREAVARVFAETLLETEFSDQRIPLRCYDLTSLITPREFPTEPADGIESIKLTLVQFRPDKDQGRKATFEASRKTNETVFRDMDPWLRENPQEYFSPSIHKATLSVKFHPEKGRARAKIISVKISLPNGCNLGSATEKERLICEKYLRYWGMVRDV</sequence>
<dbReference type="EMBL" id="LVJN01000003">
    <property type="protein sequence ID" value="OSM08740.1"/>
    <property type="molecule type" value="Genomic_DNA"/>
</dbReference>
<accession>A0A1Y2KA83</accession>
<reference evidence="1 2" key="1">
    <citation type="journal article" date="2016" name="BMC Genomics">
        <title>Combined genomic and structural analyses of a cultured magnetotactic bacterium reveals its niche adaptation to a dynamic environment.</title>
        <authorList>
            <person name="Araujo A.C."/>
            <person name="Morillo V."/>
            <person name="Cypriano J."/>
            <person name="Teixeira L.C."/>
            <person name="Leao P."/>
            <person name="Lyra S."/>
            <person name="Almeida L.G."/>
            <person name="Bazylinski D.A."/>
            <person name="Vasconcellos A.T."/>
            <person name="Abreu F."/>
            <person name="Lins U."/>
        </authorList>
    </citation>
    <scope>NUCLEOTIDE SEQUENCE [LARGE SCALE GENOMIC DNA]</scope>
    <source>
        <strain evidence="1 2">IT-1</strain>
    </source>
</reference>
<gene>
    <name evidence="1" type="ORF">MAIT1_04792</name>
</gene>
<evidence type="ECO:0000313" key="1">
    <source>
        <dbReference type="EMBL" id="OSM08740.1"/>
    </source>
</evidence>
<dbReference type="Proteomes" id="UP000194003">
    <property type="component" value="Unassembled WGS sequence"/>
</dbReference>
<organism evidence="1 2">
    <name type="scientific">Magnetofaba australis IT-1</name>
    <dbReference type="NCBI Taxonomy" id="1434232"/>
    <lineage>
        <taxon>Bacteria</taxon>
        <taxon>Pseudomonadati</taxon>
        <taxon>Pseudomonadota</taxon>
        <taxon>Magnetococcia</taxon>
        <taxon>Magnetococcales</taxon>
        <taxon>Magnetococcaceae</taxon>
        <taxon>Magnetofaba</taxon>
    </lineage>
</organism>
<proteinExistence type="predicted"/>
<evidence type="ECO:0000313" key="2">
    <source>
        <dbReference type="Proteomes" id="UP000194003"/>
    </source>
</evidence>
<comment type="caution">
    <text evidence="1">The sequence shown here is derived from an EMBL/GenBank/DDBJ whole genome shotgun (WGS) entry which is preliminary data.</text>
</comment>
<dbReference type="AlphaFoldDB" id="A0A1Y2KA83"/>
<name>A0A1Y2KA83_9PROT</name>
<keyword evidence="2" id="KW-1185">Reference proteome</keyword>
<protein>
    <submittedName>
        <fullName evidence="1">Uncharacterized protein</fullName>
    </submittedName>
</protein>